<evidence type="ECO:0000256" key="3">
    <source>
        <dbReference type="ARBA" id="ARBA00023143"/>
    </source>
</evidence>
<dbReference type="InterPro" id="IPR037925">
    <property type="entry name" value="FlgE/F/G-like"/>
</dbReference>
<evidence type="ECO:0000259" key="6">
    <source>
        <dbReference type="Pfam" id="PF06429"/>
    </source>
</evidence>
<dbReference type="AlphaFoldDB" id="A0A7V2F5L0"/>
<protein>
    <submittedName>
        <fullName evidence="8">Flagellar hook basal-body protein</fullName>
    </submittedName>
</protein>
<accession>A0A7V2F5L0</accession>
<feature type="domain" description="Flagellar hook protein FlgE/F/G-like D1" evidence="7">
    <location>
        <begin position="81"/>
        <end position="150"/>
    </location>
</feature>
<comment type="similarity">
    <text evidence="2 4">Belongs to the flagella basal body rod proteins family.</text>
</comment>
<feature type="domain" description="Flagellar basal body rod protein N-terminal" evidence="5">
    <location>
        <begin position="5"/>
        <end position="35"/>
    </location>
</feature>
<evidence type="ECO:0000256" key="2">
    <source>
        <dbReference type="ARBA" id="ARBA00009677"/>
    </source>
</evidence>
<evidence type="ECO:0000313" key="8">
    <source>
        <dbReference type="EMBL" id="HER95182.1"/>
    </source>
</evidence>
<reference evidence="8" key="1">
    <citation type="journal article" date="2020" name="mSystems">
        <title>Genome- and Community-Level Interaction Insights into Carbon Utilization and Element Cycling Functions of Hydrothermarchaeota in Hydrothermal Sediment.</title>
        <authorList>
            <person name="Zhou Z."/>
            <person name="Liu Y."/>
            <person name="Xu W."/>
            <person name="Pan J."/>
            <person name="Luo Z.H."/>
            <person name="Li M."/>
        </authorList>
    </citation>
    <scope>NUCLEOTIDE SEQUENCE [LARGE SCALE GENOMIC DNA]</scope>
    <source>
        <strain evidence="8">SpSt-143</strain>
    </source>
</reference>
<dbReference type="Pfam" id="PF22692">
    <property type="entry name" value="LlgE_F_G_D1"/>
    <property type="match status" value="1"/>
</dbReference>
<dbReference type="InterPro" id="IPR020013">
    <property type="entry name" value="Flagellar_FlgE/F/G"/>
</dbReference>
<evidence type="ECO:0000259" key="5">
    <source>
        <dbReference type="Pfam" id="PF00460"/>
    </source>
</evidence>
<keyword evidence="8" id="KW-0969">Cilium</keyword>
<comment type="subcellular location">
    <subcellularLocation>
        <location evidence="1 4">Bacterial flagellum basal body</location>
    </subcellularLocation>
</comment>
<feature type="domain" description="Flagellar basal-body/hook protein C-terminal" evidence="6">
    <location>
        <begin position="194"/>
        <end position="236"/>
    </location>
</feature>
<dbReference type="GO" id="GO:0009425">
    <property type="term" value="C:bacterial-type flagellum basal body"/>
    <property type="evidence" value="ECO:0007669"/>
    <property type="project" value="UniProtKB-SubCell"/>
</dbReference>
<keyword evidence="8" id="KW-0282">Flagellum</keyword>
<dbReference type="GO" id="GO:0071978">
    <property type="term" value="P:bacterial-type flagellum-dependent swarming motility"/>
    <property type="evidence" value="ECO:0007669"/>
    <property type="project" value="TreeGrafter"/>
</dbReference>
<sequence>MLLRLQNAAASMTEALRQQERLANNLANVNTVGYKQERFFVEALNEQLDLERAPRSDRRLAQWNELTQGPLEPTGNPLDVAIEGEGFFVVTDETTGATFYTRSGQFMLDTEGVLRTIDGLLVEGQNGPIRLSPLEQRQPLSISQDGVVRAGEREIDRLQLVRFAHPEALFRVTGARFEAAGQTPEPLENPRLRPGFLEGSNVNPVLAMTEMIEHFHRFETQQKVIQTTDQLLGQITRDLGKF</sequence>
<comment type="caution">
    <text evidence="8">The sequence shown here is derived from an EMBL/GenBank/DDBJ whole genome shotgun (WGS) entry which is preliminary data.</text>
</comment>
<keyword evidence="3 4" id="KW-0975">Bacterial flagellum</keyword>
<name>A0A7V2F5L0_RHOMR</name>
<dbReference type="PANTHER" id="PTHR30435:SF19">
    <property type="entry name" value="FLAGELLAR BASAL-BODY ROD PROTEIN FLGG"/>
    <property type="match status" value="1"/>
</dbReference>
<evidence type="ECO:0000256" key="4">
    <source>
        <dbReference type="RuleBase" id="RU362116"/>
    </source>
</evidence>
<proteinExistence type="inferred from homology"/>
<dbReference type="SUPFAM" id="SSF117143">
    <property type="entry name" value="Flagellar hook protein flgE"/>
    <property type="match status" value="1"/>
</dbReference>
<gene>
    <name evidence="8" type="ORF">ENO59_01470</name>
</gene>
<dbReference type="InterPro" id="IPR010930">
    <property type="entry name" value="Flg_bb/hook_C_dom"/>
</dbReference>
<evidence type="ECO:0000259" key="7">
    <source>
        <dbReference type="Pfam" id="PF22692"/>
    </source>
</evidence>
<dbReference type="Pfam" id="PF00460">
    <property type="entry name" value="Flg_bb_rod"/>
    <property type="match status" value="1"/>
</dbReference>
<organism evidence="8">
    <name type="scientific">Rhodothermus marinus</name>
    <name type="common">Rhodothermus obamensis</name>
    <dbReference type="NCBI Taxonomy" id="29549"/>
    <lineage>
        <taxon>Bacteria</taxon>
        <taxon>Pseudomonadati</taxon>
        <taxon>Rhodothermota</taxon>
        <taxon>Rhodothermia</taxon>
        <taxon>Rhodothermales</taxon>
        <taxon>Rhodothermaceae</taxon>
        <taxon>Rhodothermus</taxon>
    </lineage>
</organism>
<dbReference type="Pfam" id="PF06429">
    <property type="entry name" value="Flg_bbr_C"/>
    <property type="match status" value="1"/>
</dbReference>
<dbReference type="EMBL" id="DSGB01000002">
    <property type="protein sequence ID" value="HER95182.1"/>
    <property type="molecule type" value="Genomic_DNA"/>
</dbReference>
<dbReference type="NCBIfam" id="TIGR03506">
    <property type="entry name" value="FlgEFG_subfam"/>
    <property type="match status" value="1"/>
</dbReference>
<dbReference type="InterPro" id="IPR001444">
    <property type="entry name" value="Flag_bb_rod_N"/>
</dbReference>
<dbReference type="InterPro" id="IPR053967">
    <property type="entry name" value="LlgE_F_G-like_D1"/>
</dbReference>
<keyword evidence="8" id="KW-0966">Cell projection</keyword>
<evidence type="ECO:0000256" key="1">
    <source>
        <dbReference type="ARBA" id="ARBA00004117"/>
    </source>
</evidence>
<dbReference type="PANTHER" id="PTHR30435">
    <property type="entry name" value="FLAGELLAR PROTEIN"/>
    <property type="match status" value="1"/>
</dbReference>